<evidence type="ECO:0000256" key="1">
    <source>
        <dbReference type="SAM" id="SignalP"/>
    </source>
</evidence>
<gene>
    <name evidence="2" type="ORF">EJC49_21365</name>
</gene>
<dbReference type="OrthoDB" id="5173308at2"/>
<protein>
    <submittedName>
        <fullName evidence="2">Uncharacterized protein</fullName>
    </submittedName>
</protein>
<dbReference type="AlphaFoldDB" id="A0A429YSE5"/>
<comment type="caution">
    <text evidence="2">The sequence shown here is derived from an EMBL/GenBank/DDBJ whole genome shotgun (WGS) entry which is preliminary data.</text>
</comment>
<accession>A0A429YSE5</accession>
<dbReference type="Proteomes" id="UP000278398">
    <property type="component" value="Unassembled WGS sequence"/>
</dbReference>
<proteinExistence type="predicted"/>
<feature type="signal peptide" evidence="1">
    <location>
        <begin position="1"/>
        <end position="30"/>
    </location>
</feature>
<keyword evidence="3" id="KW-1185">Reference proteome</keyword>
<dbReference type="RefSeq" id="WP_126701959.1">
    <property type="nucleotide sequence ID" value="NZ_RWKW01000097.1"/>
</dbReference>
<keyword evidence="1" id="KW-0732">Signal</keyword>
<feature type="chain" id="PRO_5019362997" evidence="1">
    <location>
        <begin position="31"/>
        <end position="412"/>
    </location>
</feature>
<organism evidence="2 3">
    <name type="scientific">Aquibium carbonis</name>
    <dbReference type="NCBI Taxonomy" id="2495581"/>
    <lineage>
        <taxon>Bacteria</taxon>
        <taxon>Pseudomonadati</taxon>
        <taxon>Pseudomonadota</taxon>
        <taxon>Alphaproteobacteria</taxon>
        <taxon>Hyphomicrobiales</taxon>
        <taxon>Phyllobacteriaceae</taxon>
        <taxon>Aquibium</taxon>
    </lineage>
</organism>
<name>A0A429YSE5_9HYPH</name>
<evidence type="ECO:0000313" key="3">
    <source>
        <dbReference type="Proteomes" id="UP000278398"/>
    </source>
</evidence>
<evidence type="ECO:0000313" key="2">
    <source>
        <dbReference type="EMBL" id="RST84304.1"/>
    </source>
</evidence>
<reference evidence="2 3" key="1">
    <citation type="submission" date="2018-12" db="EMBL/GenBank/DDBJ databases">
        <title>Mesorhizobium carbonis sp. nov., isolated from coal mine water.</title>
        <authorList>
            <person name="Xin W."/>
            <person name="Xu Z."/>
            <person name="Xiang F."/>
            <person name="Zhang J."/>
            <person name="Xi L."/>
            <person name="Liu J."/>
        </authorList>
    </citation>
    <scope>NUCLEOTIDE SEQUENCE [LARGE SCALE GENOMIC DNA]</scope>
    <source>
        <strain evidence="2 3">B2.3</strain>
    </source>
</reference>
<dbReference type="EMBL" id="RWKW01000097">
    <property type="protein sequence ID" value="RST84304.1"/>
    <property type="molecule type" value="Genomic_DNA"/>
</dbReference>
<sequence length="412" mass="43752">MFSRFVRMGRSVGRAGGAAVSALLLLPAFAAQSSAEVIVRGTEGAPLHEARPAPGSIFPDEHLIVAQPSPSEVNPSFLGPVLFMKSAHIDLEKGTMTLPLRKGRLESGELVWSVITDVTDENLAHLHGINYSAKLAYGLIGKATRSARIEKDGSFVFASGAVDFSPVHSITPGDAPNFFPPKAVQPGAIGDADYSPLVQFENGKNAVFNMPMVAFNASEETLDAMCDGMVDRAVVHDKVVAICPRDGTVTLQMTLGYTFGKPIFYLSTEANDPAVAALEGAILTPALDDMPFALEDAAPGESAERIYVFINGPTGSEHPFRQGINSALSDGGHGPLNVLGGVPTINLDYSPIWRLFPVLWTEEAIERGWRTKLTNAIDIENAGAKGIVESIAGGAPRAVGFLVNCPVVYRIN</sequence>